<dbReference type="InterPro" id="IPR050188">
    <property type="entry name" value="RluA_PseudoU_synthase"/>
</dbReference>
<comment type="catalytic activity">
    <reaction evidence="3">
        <text>uridine(65) in tRNA = pseudouridine(65) in tRNA</text>
        <dbReference type="Rhea" id="RHEA:42536"/>
        <dbReference type="Rhea" id="RHEA-COMP:10103"/>
        <dbReference type="Rhea" id="RHEA-COMP:10104"/>
        <dbReference type="ChEBI" id="CHEBI:65314"/>
        <dbReference type="ChEBI" id="CHEBI:65315"/>
        <dbReference type="EC" id="5.4.99.26"/>
    </reaction>
</comment>
<comment type="function">
    <text evidence="4">Responsible for synthesis of pseudouridine from uracil-65 in transfer RNAs.</text>
</comment>
<dbReference type="InterPro" id="IPR006224">
    <property type="entry name" value="PsdUridine_synth_RluA-like_CS"/>
</dbReference>
<keyword evidence="1" id="KW-0819">tRNA processing</keyword>
<dbReference type="Gene3D" id="3.30.2350.10">
    <property type="entry name" value="Pseudouridine synthase"/>
    <property type="match status" value="1"/>
</dbReference>
<feature type="domain" description="Pseudouridine synthase RsuA/RluA-like" evidence="10">
    <location>
        <begin position="12"/>
        <end position="171"/>
    </location>
</feature>
<dbReference type="RefSeq" id="WP_091358923.1">
    <property type="nucleotide sequence ID" value="NZ_AP025284.1"/>
</dbReference>
<proteinExistence type="predicted"/>
<dbReference type="GO" id="GO:0160149">
    <property type="term" value="F:tRNA pseudouridine(65) synthase activity"/>
    <property type="evidence" value="ECO:0007669"/>
    <property type="project" value="UniProtKB-EC"/>
</dbReference>
<organism evidence="11 12">
    <name type="scientific">Amphritea atlantica</name>
    <dbReference type="NCBI Taxonomy" id="355243"/>
    <lineage>
        <taxon>Bacteria</taxon>
        <taxon>Pseudomonadati</taxon>
        <taxon>Pseudomonadota</taxon>
        <taxon>Gammaproteobacteria</taxon>
        <taxon>Oceanospirillales</taxon>
        <taxon>Oceanospirillaceae</taxon>
        <taxon>Amphritea</taxon>
    </lineage>
</organism>
<evidence type="ECO:0000313" key="12">
    <source>
        <dbReference type="Proteomes" id="UP000198749"/>
    </source>
</evidence>
<evidence type="ECO:0000256" key="2">
    <source>
        <dbReference type="ARBA" id="ARBA00023235"/>
    </source>
</evidence>
<dbReference type="PANTHER" id="PTHR21600">
    <property type="entry name" value="MITOCHONDRIAL RNA PSEUDOURIDINE SYNTHASE"/>
    <property type="match status" value="1"/>
</dbReference>
<evidence type="ECO:0000256" key="8">
    <source>
        <dbReference type="ARBA" id="ARBA00041975"/>
    </source>
</evidence>
<reference evidence="12" key="1">
    <citation type="submission" date="2016-10" db="EMBL/GenBank/DDBJ databases">
        <authorList>
            <person name="Varghese N."/>
            <person name="Submissions S."/>
        </authorList>
    </citation>
    <scope>NUCLEOTIDE SEQUENCE [LARGE SCALE GENOMIC DNA]</scope>
    <source>
        <strain evidence="12">DSM 18887</strain>
    </source>
</reference>
<dbReference type="InterPro" id="IPR020103">
    <property type="entry name" value="PsdUridine_synth_cat_dom_sf"/>
</dbReference>
<protein>
    <recommendedName>
        <fullName evidence="6">tRNA pseudouridine synthase C</fullName>
        <ecNumber evidence="5">5.4.99.26</ecNumber>
    </recommendedName>
    <alternativeName>
        <fullName evidence="8">tRNA pseudouridine(65) synthase</fullName>
    </alternativeName>
    <alternativeName>
        <fullName evidence="9">tRNA pseudouridylate synthase C</fullName>
    </alternativeName>
    <alternativeName>
        <fullName evidence="7">tRNA-uridine isomerase C</fullName>
    </alternativeName>
</protein>
<dbReference type="Pfam" id="PF00849">
    <property type="entry name" value="PseudoU_synth_2"/>
    <property type="match status" value="1"/>
</dbReference>
<evidence type="ECO:0000256" key="3">
    <source>
        <dbReference type="ARBA" id="ARBA00036607"/>
    </source>
</evidence>
<evidence type="ECO:0000256" key="6">
    <source>
        <dbReference type="ARBA" id="ARBA00040675"/>
    </source>
</evidence>
<dbReference type="GO" id="GO:0003723">
    <property type="term" value="F:RNA binding"/>
    <property type="evidence" value="ECO:0007669"/>
    <property type="project" value="InterPro"/>
</dbReference>
<dbReference type="AlphaFoldDB" id="A0A1H9IKP2"/>
<dbReference type="PANTHER" id="PTHR21600:SF56">
    <property type="entry name" value="TRNA PSEUDOURIDINE SYNTHASE C"/>
    <property type="match status" value="1"/>
</dbReference>
<dbReference type="EC" id="5.4.99.26" evidence="5"/>
<evidence type="ECO:0000256" key="9">
    <source>
        <dbReference type="ARBA" id="ARBA00043049"/>
    </source>
</evidence>
<name>A0A1H9IKP2_9GAMM</name>
<dbReference type="SUPFAM" id="SSF55120">
    <property type="entry name" value="Pseudouridine synthase"/>
    <property type="match status" value="1"/>
</dbReference>
<dbReference type="PROSITE" id="PS01129">
    <property type="entry name" value="PSI_RLU"/>
    <property type="match status" value="1"/>
</dbReference>
<evidence type="ECO:0000256" key="1">
    <source>
        <dbReference type="ARBA" id="ARBA00022694"/>
    </source>
</evidence>
<keyword evidence="12" id="KW-1185">Reference proteome</keyword>
<dbReference type="Proteomes" id="UP000198749">
    <property type="component" value="Unassembled WGS sequence"/>
</dbReference>
<dbReference type="GO" id="GO:0000455">
    <property type="term" value="P:enzyme-directed rRNA pseudouridine synthesis"/>
    <property type="evidence" value="ECO:0007669"/>
    <property type="project" value="TreeGrafter"/>
</dbReference>
<sequence length="261" mass="29814">MYPIHILFEDEHFFAIDKPAGLLVHPSPIERRAPNAVALIREQLGIKAFTVHRLDRPTSGVLIFAKSSEAANKLNLCFAERRVQKTYLCVCRGYTEEQGVIDYPLKEIIDKVADKMANPNKPAKDAVSRYRRLATVELPIPVSKYPAARYSLVEVKPETGRKHQIRRHLKHIFHPLVGDTQHGDGKHNALFRHHFGLDRLLLMATRLEFVHPFTDENIEINAPVSPWVDQLFTQFGWQGHYPAAANSSQEASVPESEPRFW</sequence>
<gene>
    <name evidence="11" type="ORF">SAMN03080615_02612</name>
</gene>
<evidence type="ECO:0000256" key="4">
    <source>
        <dbReference type="ARBA" id="ARBA00037670"/>
    </source>
</evidence>
<dbReference type="EMBL" id="FOGB01000007">
    <property type="protein sequence ID" value="SEQ75052.1"/>
    <property type="molecule type" value="Genomic_DNA"/>
</dbReference>
<evidence type="ECO:0000259" key="10">
    <source>
        <dbReference type="Pfam" id="PF00849"/>
    </source>
</evidence>
<evidence type="ECO:0000313" key="11">
    <source>
        <dbReference type="EMBL" id="SEQ75052.1"/>
    </source>
</evidence>
<evidence type="ECO:0000256" key="7">
    <source>
        <dbReference type="ARBA" id="ARBA00041803"/>
    </source>
</evidence>
<evidence type="ECO:0000256" key="5">
    <source>
        <dbReference type="ARBA" id="ARBA00038943"/>
    </source>
</evidence>
<dbReference type="GO" id="GO:0008033">
    <property type="term" value="P:tRNA processing"/>
    <property type="evidence" value="ECO:0007669"/>
    <property type="project" value="UniProtKB-KW"/>
</dbReference>
<keyword evidence="2" id="KW-0413">Isomerase</keyword>
<dbReference type="OrthoDB" id="9807829at2"/>
<dbReference type="STRING" id="355243.SAMN03080615_02612"/>
<dbReference type="InterPro" id="IPR006145">
    <property type="entry name" value="PsdUridine_synth_RsuA/RluA"/>
</dbReference>
<accession>A0A1H9IKP2</accession>